<gene>
    <name evidence="1" type="ORF">EZS27_004719</name>
</gene>
<reference evidence="1" key="1">
    <citation type="submission" date="2019-03" db="EMBL/GenBank/DDBJ databases">
        <title>Single cell metagenomics reveals metabolic interactions within the superorganism composed of flagellate Streblomastix strix and complex community of Bacteroidetes bacteria on its surface.</title>
        <authorList>
            <person name="Treitli S.C."/>
            <person name="Kolisko M."/>
            <person name="Husnik F."/>
            <person name="Keeling P."/>
            <person name="Hampl V."/>
        </authorList>
    </citation>
    <scope>NUCLEOTIDE SEQUENCE</scope>
    <source>
        <strain evidence="1">STM</strain>
    </source>
</reference>
<proteinExistence type="predicted"/>
<comment type="caution">
    <text evidence="1">The sequence shown here is derived from an EMBL/GenBank/DDBJ whole genome shotgun (WGS) entry which is preliminary data.</text>
</comment>
<dbReference type="EMBL" id="SNRY01000083">
    <property type="protein sequence ID" value="KAA6347854.1"/>
    <property type="molecule type" value="Genomic_DNA"/>
</dbReference>
<accession>A0A5J4SNW2</accession>
<organism evidence="1">
    <name type="scientific">termite gut metagenome</name>
    <dbReference type="NCBI Taxonomy" id="433724"/>
    <lineage>
        <taxon>unclassified sequences</taxon>
        <taxon>metagenomes</taxon>
        <taxon>organismal metagenomes</taxon>
    </lineage>
</organism>
<dbReference type="AlphaFoldDB" id="A0A5J4SNW2"/>
<name>A0A5J4SNW2_9ZZZZ</name>
<evidence type="ECO:0000313" key="1">
    <source>
        <dbReference type="EMBL" id="KAA6347854.1"/>
    </source>
</evidence>
<sequence>MPERSKILQYTPWSNEDAEKLREKMEETLFDKWKMSMQNQENTMKIRCASCLNFRTQACKEKVKWDDTACENHEKNHWLGRIMP</sequence>
<protein>
    <submittedName>
        <fullName evidence="1">Uncharacterized protein</fullName>
    </submittedName>
</protein>